<dbReference type="InterPro" id="IPR037069">
    <property type="entry name" value="AcylCoA_DH/ox_N_sf"/>
</dbReference>
<proteinExistence type="predicted"/>
<feature type="domain" description="Acyl-CoA dehydrogenase/oxidase N-terminal" evidence="2">
    <location>
        <begin position="6"/>
        <end position="117"/>
    </location>
</feature>
<evidence type="ECO:0000259" key="2">
    <source>
        <dbReference type="Pfam" id="PF02771"/>
    </source>
</evidence>
<dbReference type="Pfam" id="PF02771">
    <property type="entry name" value="Acyl-CoA_dh_N"/>
    <property type="match status" value="1"/>
</dbReference>
<reference evidence="3 4" key="1">
    <citation type="submission" date="2021-03" db="EMBL/GenBank/DDBJ databases">
        <title>Paenibacillus artemisicola MWE-103 whole genome sequence.</title>
        <authorList>
            <person name="Ham Y.J."/>
        </authorList>
    </citation>
    <scope>NUCLEOTIDE SEQUENCE [LARGE SCALE GENOMIC DNA]</scope>
    <source>
        <strain evidence="3 4">MWE-103</strain>
    </source>
</reference>
<dbReference type="InterPro" id="IPR013786">
    <property type="entry name" value="AcylCoA_DH/ox_N"/>
</dbReference>
<keyword evidence="4" id="KW-1185">Reference proteome</keyword>
<dbReference type="PANTHER" id="PTHR43884:SF12">
    <property type="entry name" value="ISOVALERYL-COA DEHYDROGENASE, MITOCHONDRIAL-RELATED"/>
    <property type="match status" value="1"/>
</dbReference>
<dbReference type="InterPro" id="IPR046373">
    <property type="entry name" value="Acyl-CoA_Oxase/DH_mid-dom_sf"/>
</dbReference>
<comment type="caution">
    <text evidence="3">The sequence shown here is derived from an EMBL/GenBank/DDBJ whole genome shotgun (WGS) entry which is preliminary data.</text>
</comment>
<dbReference type="SUPFAM" id="SSF56645">
    <property type="entry name" value="Acyl-CoA dehydrogenase NM domain-like"/>
    <property type="match status" value="1"/>
</dbReference>
<gene>
    <name evidence="3" type="ORF">I8J29_32485</name>
</gene>
<evidence type="ECO:0000259" key="1">
    <source>
        <dbReference type="Pfam" id="PF02770"/>
    </source>
</evidence>
<feature type="domain" description="Acyl-CoA oxidase/dehydrogenase middle" evidence="1">
    <location>
        <begin position="137"/>
        <end position="232"/>
    </location>
</feature>
<dbReference type="InterPro" id="IPR006091">
    <property type="entry name" value="Acyl-CoA_Oxase/DH_mid-dom"/>
</dbReference>
<protein>
    <submittedName>
        <fullName evidence="3">Acyl-CoA dehydrogenase family protein</fullName>
    </submittedName>
</protein>
<evidence type="ECO:0000313" key="4">
    <source>
        <dbReference type="Proteomes" id="UP000670947"/>
    </source>
</evidence>
<name>A0ABS3WLC7_9BACL</name>
<evidence type="ECO:0000313" key="3">
    <source>
        <dbReference type="EMBL" id="MBO7748901.1"/>
    </source>
</evidence>
<sequence length="265" mass="27343">MEFGLSEEEQMIRDTAARFAEQEAARRAADADEAELFDRRSFDGMAELGFAALPWPEEAGGAGGGFAGFALALQELSRTSASLGAALWGHAYLAAGPLLRFGGAEAKRRHLGPLMAGTALGAGMLPGAASASSRLRAGAAARRDGDAYMLEGQQGYVLGGAQADLFVVYAETAAERGGGAGGAQGDEGGTRRRKRYTALLLERDLPGLTVRPVTKKLGLRAAGMAHLTFEGCRVPAAYRLGREGRGAEVARTAAAGARCGLASVA</sequence>
<dbReference type="RefSeq" id="WP_208851418.1">
    <property type="nucleotide sequence ID" value="NZ_JAGGDJ010000082.1"/>
</dbReference>
<dbReference type="Pfam" id="PF02770">
    <property type="entry name" value="Acyl-CoA_dh_M"/>
    <property type="match status" value="1"/>
</dbReference>
<dbReference type="EMBL" id="JAGGDJ010000082">
    <property type="protein sequence ID" value="MBO7748901.1"/>
    <property type="molecule type" value="Genomic_DNA"/>
</dbReference>
<feature type="non-terminal residue" evidence="3">
    <location>
        <position position="265"/>
    </location>
</feature>
<dbReference type="InterPro" id="IPR009100">
    <property type="entry name" value="AcylCoA_DH/oxidase_NM_dom_sf"/>
</dbReference>
<dbReference type="PANTHER" id="PTHR43884">
    <property type="entry name" value="ACYL-COA DEHYDROGENASE"/>
    <property type="match status" value="1"/>
</dbReference>
<accession>A0ABS3WLC7</accession>
<dbReference type="Proteomes" id="UP000670947">
    <property type="component" value="Unassembled WGS sequence"/>
</dbReference>
<dbReference type="Gene3D" id="1.10.540.10">
    <property type="entry name" value="Acyl-CoA dehydrogenase/oxidase, N-terminal domain"/>
    <property type="match status" value="1"/>
</dbReference>
<organism evidence="3 4">
    <name type="scientific">Paenibacillus artemisiicola</name>
    <dbReference type="NCBI Taxonomy" id="1172618"/>
    <lineage>
        <taxon>Bacteria</taxon>
        <taxon>Bacillati</taxon>
        <taxon>Bacillota</taxon>
        <taxon>Bacilli</taxon>
        <taxon>Bacillales</taxon>
        <taxon>Paenibacillaceae</taxon>
        <taxon>Paenibacillus</taxon>
    </lineage>
</organism>
<dbReference type="Gene3D" id="2.40.110.10">
    <property type="entry name" value="Butyryl-CoA Dehydrogenase, subunit A, domain 2"/>
    <property type="match status" value="1"/>
</dbReference>